<evidence type="ECO:0000313" key="1">
    <source>
        <dbReference type="EMBL" id="PMS21495.1"/>
    </source>
</evidence>
<name>A0ABX4UUE9_9BURK</name>
<keyword evidence="2" id="KW-1185">Reference proteome</keyword>
<sequence>MQNDLVGLYRFTRAEILEVLAGPSAALFGIDLPADNRSAEHVHKEIKYKCCPRIVAGRQVMSQLYSWFGASAQTARGLLRVLAGRSLRRCASCFYSRSTR</sequence>
<organism evidence="1 2">
    <name type="scientific">Paraburkholderia rhynchosiae</name>
    <dbReference type="NCBI Taxonomy" id="487049"/>
    <lineage>
        <taxon>Bacteria</taxon>
        <taxon>Pseudomonadati</taxon>
        <taxon>Pseudomonadota</taxon>
        <taxon>Betaproteobacteria</taxon>
        <taxon>Burkholderiales</taxon>
        <taxon>Burkholderiaceae</taxon>
        <taxon>Paraburkholderia</taxon>
    </lineage>
</organism>
<gene>
    <name evidence="1" type="ORF">C0Z16_33810</name>
</gene>
<proteinExistence type="predicted"/>
<accession>A0ABX4UUE9</accession>
<protein>
    <submittedName>
        <fullName evidence="1">Uncharacterized protein</fullName>
    </submittedName>
</protein>
<evidence type="ECO:0000313" key="2">
    <source>
        <dbReference type="Proteomes" id="UP000235659"/>
    </source>
</evidence>
<comment type="caution">
    <text evidence="1">The sequence shown here is derived from an EMBL/GenBank/DDBJ whole genome shotgun (WGS) entry which is preliminary data.</text>
</comment>
<reference evidence="1 2" key="1">
    <citation type="submission" date="2018-01" db="EMBL/GenBank/DDBJ databases">
        <title>Whole genome analyses suggest that Burkholderia sensu lato contains two further novel genera in the rhizoxinica-symbiotica group Mycetohabitans gen. nov., and Trinickia gen. nov.: implications for the evolution of diazotrophy and nodulation in the Burkholderiaceae.</title>
        <authorList>
            <person name="Estrada-de los Santos P."/>
            <person name="Palmer M."/>
            <person name="Chavez-Ramirez B."/>
            <person name="Beukes C."/>
            <person name="Steenkamp E.T."/>
            <person name="Hirsch A.M."/>
            <person name="Manyaka P."/>
            <person name="Maluk M."/>
            <person name="Lafos M."/>
            <person name="Crook M."/>
            <person name="Gross E."/>
            <person name="Simon M.F."/>
            <person name="Bueno dos Reis Junior F."/>
            <person name="Poole P.S."/>
            <person name="Venter S.N."/>
            <person name="James E.K."/>
        </authorList>
    </citation>
    <scope>NUCLEOTIDE SEQUENCE [LARGE SCALE GENOMIC DNA]</scope>
    <source>
        <strain evidence="1 2">WSM 3937</strain>
    </source>
</reference>
<dbReference type="Proteomes" id="UP000235659">
    <property type="component" value="Unassembled WGS sequence"/>
</dbReference>
<dbReference type="EMBL" id="PNXY01000048">
    <property type="protein sequence ID" value="PMS21495.1"/>
    <property type="molecule type" value="Genomic_DNA"/>
</dbReference>